<sequence>MRAACCYIERMFVSSAAHQIVNCHHPVRK</sequence>
<dbReference type="AlphaFoldDB" id="A0A0A8YNS3"/>
<name>A0A0A8YNS3_ARUDO</name>
<accession>A0A0A8YNS3</accession>
<reference evidence="1" key="2">
    <citation type="journal article" date="2015" name="Data Brief">
        <title>Shoot transcriptome of the giant reed, Arundo donax.</title>
        <authorList>
            <person name="Barrero R.A."/>
            <person name="Guerrero F.D."/>
            <person name="Moolhuijzen P."/>
            <person name="Goolsby J.A."/>
            <person name="Tidwell J."/>
            <person name="Bellgard S.E."/>
            <person name="Bellgard M.I."/>
        </authorList>
    </citation>
    <scope>NUCLEOTIDE SEQUENCE</scope>
    <source>
        <tissue evidence="1">Shoot tissue taken approximately 20 cm above the soil surface</tissue>
    </source>
</reference>
<protein>
    <submittedName>
        <fullName evidence="1">Uncharacterized protein</fullName>
    </submittedName>
</protein>
<evidence type="ECO:0000313" key="1">
    <source>
        <dbReference type="EMBL" id="JAD28439.1"/>
    </source>
</evidence>
<organism evidence="1">
    <name type="scientific">Arundo donax</name>
    <name type="common">Giant reed</name>
    <name type="synonym">Donax arundinaceus</name>
    <dbReference type="NCBI Taxonomy" id="35708"/>
    <lineage>
        <taxon>Eukaryota</taxon>
        <taxon>Viridiplantae</taxon>
        <taxon>Streptophyta</taxon>
        <taxon>Embryophyta</taxon>
        <taxon>Tracheophyta</taxon>
        <taxon>Spermatophyta</taxon>
        <taxon>Magnoliopsida</taxon>
        <taxon>Liliopsida</taxon>
        <taxon>Poales</taxon>
        <taxon>Poaceae</taxon>
        <taxon>PACMAD clade</taxon>
        <taxon>Arundinoideae</taxon>
        <taxon>Arundineae</taxon>
        <taxon>Arundo</taxon>
    </lineage>
</organism>
<proteinExistence type="predicted"/>
<dbReference type="EMBL" id="GBRH01269456">
    <property type="protein sequence ID" value="JAD28439.1"/>
    <property type="molecule type" value="Transcribed_RNA"/>
</dbReference>
<reference evidence="1" key="1">
    <citation type="submission" date="2014-09" db="EMBL/GenBank/DDBJ databases">
        <authorList>
            <person name="Magalhaes I.L.F."/>
            <person name="Oliveira U."/>
            <person name="Santos F.R."/>
            <person name="Vidigal T.H.D.A."/>
            <person name="Brescovit A.D."/>
            <person name="Santos A.J."/>
        </authorList>
    </citation>
    <scope>NUCLEOTIDE SEQUENCE</scope>
    <source>
        <tissue evidence="1">Shoot tissue taken approximately 20 cm above the soil surface</tissue>
    </source>
</reference>